<protein>
    <submittedName>
        <fullName evidence="4">Fructose-2,6-bisphosphatase</fullName>
    </submittedName>
</protein>
<accession>A0A837IJY5</accession>
<proteinExistence type="predicted"/>
<feature type="binding site" evidence="3">
    <location>
        <position position="56"/>
    </location>
    <ligand>
        <name>substrate</name>
    </ligand>
</feature>
<dbReference type="InterPro" id="IPR029033">
    <property type="entry name" value="His_PPase_superfam"/>
</dbReference>
<dbReference type="PANTHER" id="PTHR48100:SF1">
    <property type="entry name" value="HISTIDINE PHOSPHATASE FAMILY PROTEIN-RELATED"/>
    <property type="match status" value="1"/>
</dbReference>
<organism evidence="4 5">
    <name type="scientific">Candidatus Woesebacteria bacterium GW2011_GWA1_44_23</name>
    <dbReference type="NCBI Taxonomy" id="1618558"/>
    <lineage>
        <taxon>Bacteria</taxon>
        <taxon>Candidatus Woeseibacteriota</taxon>
    </lineage>
</organism>
<dbReference type="EMBL" id="LCIL01000007">
    <property type="protein sequence ID" value="KKT54303.1"/>
    <property type="molecule type" value="Genomic_DNA"/>
</dbReference>
<dbReference type="SMART" id="SM00855">
    <property type="entry name" value="PGAM"/>
    <property type="match status" value="1"/>
</dbReference>
<dbReference type="PROSITE" id="PS00175">
    <property type="entry name" value="PG_MUTASE"/>
    <property type="match status" value="1"/>
</dbReference>
<dbReference type="InterPro" id="IPR001345">
    <property type="entry name" value="PG/BPGM_mutase_AS"/>
</dbReference>
<gene>
    <name evidence="4" type="ORF">UW47_C0007G0023</name>
</gene>
<dbReference type="InterPro" id="IPR050275">
    <property type="entry name" value="PGM_Phosphatase"/>
</dbReference>
<dbReference type="GO" id="GO:0005737">
    <property type="term" value="C:cytoplasm"/>
    <property type="evidence" value="ECO:0007669"/>
    <property type="project" value="TreeGrafter"/>
</dbReference>
<sequence length="207" mass="23670">MKVYLVRHGESVGNKASVHQTSEMELSASGRVQAHLIAKRLKNIQLDLIYSSPLLRTRQTSEIISETLGIPVEYWDNLAELKTPSEIHNKHINDPEIAKIKELVKENFANEGSRYSDEETFLELNGRVEKVLTHLIHEHQKQNIVCVSHASMIKAIISKMTFGERLTAQIFTDIRYHFWSTNTGISVCEYRNDGIWGITSWNDASHL</sequence>
<dbReference type="Gene3D" id="3.40.50.1240">
    <property type="entry name" value="Phosphoglycerate mutase-like"/>
    <property type="match status" value="1"/>
</dbReference>
<evidence type="ECO:0000256" key="2">
    <source>
        <dbReference type="ARBA" id="ARBA00023235"/>
    </source>
</evidence>
<evidence type="ECO:0000256" key="1">
    <source>
        <dbReference type="ARBA" id="ARBA00023152"/>
    </source>
</evidence>
<dbReference type="PANTHER" id="PTHR48100">
    <property type="entry name" value="BROAD-SPECIFICITY PHOSPHATASE YOR283W-RELATED"/>
    <property type="match status" value="1"/>
</dbReference>
<evidence type="ECO:0000313" key="5">
    <source>
        <dbReference type="Proteomes" id="UP000034525"/>
    </source>
</evidence>
<dbReference type="SUPFAM" id="SSF53254">
    <property type="entry name" value="Phosphoglycerate mutase-like"/>
    <property type="match status" value="1"/>
</dbReference>
<keyword evidence="1" id="KW-0324">Glycolysis</keyword>
<evidence type="ECO:0000256" key="3">
    <source>
        <dbReference type="PIRSR" id="PIRSR613078-2"/>
    </source>
</evidence>
<evidence type="ECO:0000313" key="4">
    <source>
        <dbReference type="EMBL" id="KKT54303.1"/>
    </source>
</evidence>
<keyword evidence="2" id="KW-0413">Isomerase</keyword>
<dbReference type="Proteomes" id="UP000034525">
    <property type="component" value="Unassembled WGS sequence"/>
</dbReference>
<comment type="caution">
    <text evidence="4">The sequence shown here is derived from an EMBL/GenBank/DDBJ whole genome shotgun (WGS) entry which is preliminary data.</text>
</comment>
<feature type="binding site" evidence="3">
    <location>
        <begin position="7"/>
        <end position="14"/>
    </location>
    <ligand>
        <name>substrate</name>
    </ligand>
</feature>
<dbReference type="GO" id="GO:0016791">
    <property type="term" value="F:phosphatase activity"/>
    <property type="evidence" value="ECO:0007669"/>
    <property type="project" value="TreeGrafter"/>
</dbReference>
<reference evidence="4 5" key="1">
    <citation type="journal article" date="2015" name="Nature">
        <title>rRNA introns, odd ribosomes, and small enigmatic genomes across a large radiation of phyla.</title>
        <authorList>
            <person name="Brown C.T."/>
            <person name="Hug L.A."/>
            <person name="Thomas B.C."/>
            <person name="Sharon I."/>
            <person name="Castelle C.J."/>
            <person name="Singh A."/>
            <person name="Wilkins M.J."/>
            <person name="Williams K.H."/>
            <person name="Banfield J.F."/>
        </authorList>
    </citation>
    <scope>NUCLEOTIDE SEQUENCE [LARGE SCALE GENOMIC DNA]</scope>
</reference>
<dbReference type="InterPro" id="IPR013078">
    <property type="entry name" value="His_Pase_superF_clade-1"/>
</dbReference>
<dbReference type="Pfam" id="PF00300">
    <property type="entry name" value="His_Phos_1"/>
    <property type="match status" value="1"/>
</dbReference>
<dbReference type="CDD" id="cd07067">
    <property type="entry name" value="HP_PGM_like"/>
    <property type="match status" value="1"/>
</dbReference>
<name>A0A837IJY5_9BACT</name>
<dbReference type="AlphaFoldDB" id="A0A837IJY5"/>